<dbReference type="EMBL" id="JPMI01000227">
    <property type="protein sequence ID" value="KFA90019.1"/>
    <property type="molecule type" value="Genomic_DNA"/>
</dbReference>
<dbReference type="Proteomes" id="UP000028547">
    <property type="component" value="Unassembled WGS sequence"/>
</dbReference>
<accession>A0A084SNI4</accession>
<gene>
    <name evidence="1" type="ORF">Q664_31025</name>
</gene>
<evidence type="ECO:0000313" key="2">
    <source>
        <dbReference type="Proteomes" id="UP000028547"/>
    </source>
</evidence>
<proteinExistence type="predicted"/>
<name>A0A084SNI4_9BACT</name>
<sequence>MVAESRVAGAAPTPRGGLVVSGVYYRTATVIYTGPGGMAGPSGRWSRQTLRITTTSSSTATLEEIQVDFDKPERRSASTLTLSGTGFQLDRTCPSVASRSFGYSFSGDTLEVFEPHEEGLRVITFVLQPGSSGGDGGVPGACSEVENLGPLVDQVRVASSAPAPGAGALSSGTFVRIADQLYTGPGGASGVSGKQLRQTLEIAATSASTGTIREYYEDIGDTPERKAYTFSTRGASLDLSRTCPGPGGKSLTYTLSGDDLIVFEPDTGGTRVSTFRRLGADGGIPGGDGGTPDAGIETIATGLTDLVDLELDGTDVYVLGNGEVRRCALAGCGTGAVRVTTTFPFASSLAIDRGMLWVTTDFRRVSSCDVSSGSCTLVQQVDLGANSYPVHLWVANGHVYWVSDSGASRLIQTCPSTGCGAGYPKTVFNGNALDGVPVSGLVVNATDAYVLSYVGGIFRIPLTSAETSDATAAVRTVGTGYGSGGFEGDASLLRWANINAGTLESCELPDCTRVDTPVSGLVTPVGIRSNATHVYGASRGTPNGSGGHVAGTASIWRMPR</sequence>
<organism evidence="1 2">
    <name type="scientific">Archangium violaceum Cb vi76</name>
    <dbReference type="NCBI Taxonomy" id="1406225"/>
    <lineage>
        <taxon>Bacteria</taxon>
        <taxon>Pseudomonadati</taxon>
        <taxon>Myxococcota</taxon>
        <taxon>Myxococcia</taxon>
        <taxon>Myxococcales</taxon>
        <taxon>Cystobacterineae</taxon>
        <taxon>Archangiaceae</taxon>
        <taxon>Archangium</taxon>
    </lineage>
</organism>
<dbReference type="SUPFAM" id="SSF63825">
    <property type="entry name" value="YWTD domain"/>
    <property type="match status" value="1"/>
</dbReference>
<evidence type="ECO:0000313" key="1">
    <source>
        <dbReference type="EMBL" id="KFA90019.1"/>
    </source>
</evidence>
<protein>
    <submittedName>
        <fullName evidence="1">Uncharacterized protein</fullName>
    </submittedName>
</protein>
<dbReference type="AlphaFoldDB" id="A0A084SNI4"/>
<comment type="caution">
    <text evidence="1">The sequence shown here is derived from an EMBL/GenBank/DDBJ whole genome shotgun (WGS) entry which is preliminary data.</text>
</comment>
<reference evidence="1 2" key="1">
    <citation type="submission" date="2014-07" db="EMBL/GenBank/DDBJ databases">
        <title>Draft Genome Sequence of Gephyronic Acid Producer, Cystobacter violaceus Strain Cb vi76.</title>
        <authorList>
            <person name="Stevens D.C."/>
            <person name="Young J."/>
            <person name="Carmichael R."/>
            <person name="Tan J."/>
            <person name="Taylor R.E."/>
        </authorList>
    </citation>
    <scope>NUCLEOTIDE SEQUENCE [LARGE SCALE GENOMIC DNA]</scope>
    <source>
        <strain evidence="1 2">Cb vi76</strain>
    </source>
</reference>